<gene>
    <name evidence="1" type="ORF">S01H1_53462</name>
</gene>
<proteinExistence type="predicted"/>
<organism evidence="1">
    <name type="scientific">marine sediment metagenome</name>
    <dbReference type="NCBI Taxonomy" id="412755"/>
    <lineage>
        <taxon>unclassified sequences</taxon>
        <taxon>metagenomes</taxon>
        <taxon>ecological metagenomes</taxon>
    </lineage>
</organism>
<dbReference type="AlphaFoldDB" id="X0WMB0"/>
<sequence>YIASYTIWYSTREDFHPSVISSEGVTVSSYTPAVGLEENATYWWRVKALDSEFAETWTENTSWYIRINAVNTAPAAFNLSTPTYGAIVATTTPMFDWQASTDTDPGDTITYELWLSSTDKNFAIKSTYSVSCSSYTPQSSLVENATYWWSVRAIDDSPLGPKTRVSNSTWSIRINAVDEAPVNLSLSSPTHKEVVDTKTPTFDWTDAVDPDPEGHISSYTICYSTKENFSVYDSSAGLTISSFTPAGAMELIENASYW</sequence>
<reference evidence="1" key="1">
    <citation type="journal article" date="2014" name="Front. Microbiol.">
        <title>High frequency of phylogenetically diverse reductive dehalogenase-homologous genes in deep subseafloor sedimentary metagenomes.</title>
        <authorList>
            <person name="Kawai M."/>
            <person name="Futagami T."/>
            <person name="Toyoda A."/>
            <person name="Takaki Y."/>
            <person name="Nishi S."/>
            <person name="Hori S."/>
            <person name="Arai W."/>
            <person name="Tsubouchi T."/>
            <person name="Morono Y."/>
            <person name="Uchiyama I."/>
            <person name="Ito T."/>
            <person name="Fujiyama A."/>
            <person name="Inagaki F."/>
            <person name="Takami H."/>
        </authorList>
    </citation>
    <scope>NUCLEOTIDE SEQUENCE</scope>
    <source>
        <strain evidence="1">Expedition CK06-06</strain>
    </source>
</reference>
<protein>
    <recommendedName>
        <fullName evidence="2">Fibronectin type-III domain-containing protein</fullName>
    </recommendedName>
</protein>
<dbReference type="EMBL" id="BARS01034622">
    <property type="protein sequence ID" value="GAG24352.1"/>
    <property type="molecule type" value="Genomic_DNA"/>
</dbReference>
<evidence type="ECO:0008006" key="2">
    <source>
        <dbReference type="Google" id="ProtNLM"/>
    </source>
</evidence>
<evidence type="ECO:0000313" key="1">
    <source>
        <dbReference type="EMBL" id="GAG24352.1"/>
    </source>
</evidence>
<dbReference type="Gene3D" id="2.60.40.10">
    <property type="entry name" value="Immunoglobulins"/>
    <property type="match status" value="3"/>
</dbReference>
<comment type="caution">
    <text evidence="1">The sequence shown here is derived from an EMBL/GenBank/DDBJ whole genome shotgun (WGS) entry which is preliminary data.</text>
</comment>
<dbReference type="InterPro" id="IPR013783">
    <property type="entry name" value="Ig-like_fold"/>
</dbReference>
<name>X0WMB0_9ZZZZ</name>
<feature type="non-terminal residue" evidence="1">
    <location>
        <position position="258"/>
    </location>
</feature>
<feature type="non-terminal residue" evidence="1">
    <location>
        <position position="1"/>
    </location>
</feature>
<accession>X0WMB0</accession>